<feature type="domain" description="Exostosin GT47" evidence="6">
    <location>
        <begin position="1"/>
        <end position="283"/>
    </location>
</feature>
<keyword evidence="4" id="KW-0735">Signal-anchor</keyword>
<comment type="caution">
    <text evidence="7">The sequence shown here is derived from an EMBL/GenBank/DDBJ whole genome shotgun (WGS) entry which is preliminary data.</text>
</comment>
<keyword evidence="4" id="KW-0812">Transmembrane</keyword>
<evidence type="ECO:0000256" key="4">
    <source>
        <dbReference type="ARBA" id="ARBA00022968"/>
    </source>
</evidence>
<dbReference type="InterPro" id="IPR004263">
    <property type="entry name" value="Exostosin"/>
</dbReference>
<keyword evidence="3" id="KW-0808">Transferase</keyword>
<dbReference type="InterPro" id="IPR040911">
    <property type="entry name" value="Exostosin_GT47"/>
</dbReference>
<comment type="subcellular location">
    <subcellularLocation>
        <location evidence="1">Golgi apparatus membrane</location>
        <topology evidence="1">Single-pass type II membrane protein</topology>
    </subcellularLocation>
</comment>
<keyword evidence="5" id="KW-0333">Golgi apparatus</keyword>
<name>A0ABD2ZRJ4_9GENT</name>
<keyword evidence="3" id="KW-0328">Glycosyltransferase</keyword>
<dbReference type="Proteomes" id="UP001630127">
    <property type="component" value="Unassembled WGS sequence"/>
</dbReference>
<evidence type="ECO:0000256" key="3">
    <source>
        <dbReference type="ARBA" id="ARBA00022676"/>
    </source>
</evidence>
<dbReference type="PANTHER" id="PTHR11062">
    <property type="entry name" value="EXOSTOSIN HEPARAN SULFATE GLYCOSYLTRANSFERASE -RELATED"/>
    <property type="match status" value="1"/>
</dbReference>
<gene>
    <name evidence="7" type="ORF">ACH5RR_014878</name>
</gene>
<dbReference type="PANTHER" id="PTHR11062:SF365">
    <property type="entry name" value="EXOSTOSIN GT47 DOMAIN-CONTAINING PROTEIN"/>
    <property type="match status" value="1"/>
</dbReference>
<evidence type="ECO:0000259" key="6">
    <source>
        <dbReference type="Pfam" id="PF03016"/>
    </source>
</evidence>
<proteinExistence type="inferred from homology"/>
<dbReference type="EMBL" id="JBJUIK010000007">
    <property type="protein sequence ID" value="KAL3522044.1"/>
    <property type="molecule type" value="Genomic_DNA"/>
</dbReference>
<evidence type="ECO:0000256" key="2">
    <source>
        <dbReference type="ARBA" id="ARBA00010271"/>
    </source>
</evidence>
<comment type="similarity">
    <text evidence="2">Belongs to the glycosyltransferase 47 family.</text>
</comment>
<keyword evidence="8" id="KW-1185">Reference proteome</keyword>
<sequence length="335" mass="38650">MEKRFKVWVYKEGEPPIFHSSAAKEMYCIEGHFIDELENSNSSLIARHPDEAITFFIPVGVSKIVQYLYKPKNDYRRDRLQNVFADYVGVVSSKYNYWNRSNGADHFYVGCHDWSPYLSLGHPKLFKNLIRALCNANTSEGFVPKRDVSLPEIRIRGSDLGPPLDGQHPKNRSILAFFAGGPHGYVRIRLLEHWKDKDDDIQVHGYLPKELNYFELMQKSKYCLCASGYEVASPRVLESIFSGCVPVIISDGFVPPFSDVLDWSKFSVHIPVAKIPEIKSILKGISMDEYLEKHKVLMQVQHHFILHRPAQPFDILHMVLHSIWLRRLNVRLPPS</sequence>
<protein>
    <recommendedName>
        <fullName evidence="6">Exostosin GT47 domain-containing protein</fullName>
    </recommendedName>
</protein>
<evidence type="ECO:0000313" key="7">
    <source>
        <dbReference type="EMBL" id="KAL3522044.1"/>
    </source>
</evidence>
<evidence type="ECO:0000256" key="5">
    <source>
        <dbReference type="ARBA" id="ARBA00023034"/>
    </source>
</evidence>
<evidence type="ECO:0000256" key="1">
    <source>
        <dbReference type="ARBA" id="ARBA00004323"/>
    </source>
</evidence>
<organism evidence="7 8">
    <name type="scientific">Cinchona calisaya</name>
    <dbReference type="NCBI Taxonomy" id="153742"/>
    <lineage>
        <taxon>Eukaryota</taxon>
        <taxon>Viridiplantae</taxon>
        <taxon>Streptophyta</taxon>
        <taxon>Embryophyta</taxon>
        <taxon>Tracheophyta</taxon>
        <taxon>Spermatophyta</taxon>
        <taxon>Magnoliopsida</taxon>
        <taxon>eudicotyledons</taxon>
        <taxon>Gunneridae</taxon>
        <taxon>Pentapetalae</taxon>
        <taxon>asterids</taxon>
        <taxon>lamiids</taxon>
        <taxon>Gentianales</taxon>
        <taxon>Rubiaceae</taxon>
        <taxon>Cinchonoideae</taxon>
        <taxon>Cinchoneae</taxon>
        <taxon>Cinchona</taxon>
    </lineage>
</organism>
<dbReference type="Pfam" id="PF03016">
    <property type="entry name" value="Exostosin_GT47"/>
    <property type="match status" value="1"/>
</dbReference>
<reference evidence="7 8" key="1">
    <citation type="submission" date="2024-11" db="EMBL/GenBank/DDBJ databases">
        <title>A near-complete genome assembly of Cinchona calisaya.</title>
        <authorList>
            <person name="Lian D.C."/>
            <person name="Zhao X.W."/>
            <person name="Wei L."/>
        </authorList>
    </citation>
    <scope>NUCLEOTIDE SEQUENCE [LARGE SCALE GENOMIC DNA]</scope>
    <source>
        <tissue evidence="7">Nenye</tissue>
    </source>
</reference>
<evidence type="ECO:0000313" key="8">
    <source>
        <dbReference type="Proteomes" id="UP001630127"/>
    </source>
</evidence>
<accession>A0ABD2ZRJ4</accession>
<dbReference type="AlphaFoldDB" id="A0ABD2ZRJ4"/>
<dbReference type="GO" id="GO:0016757">
    <property type="term" value="F:glycosyltransferase activity"/>
    <property type="evidence" value="ECO:0007669"/>
    <property type="project" value="UniProtKB-KW"/>
</dbReference>
<dbReference type="GO" id="GO:0000139">
    <property type="term" value="C:Golgi membrane"/>
    <property type="evidence" value="ECO:0007669"/>
    <property type="project" value="UniProtKB-SubCell"/>
</dbReference>